<comment type="subcellular location">
    <subcellularLocation>
        <location evidence="1">Membrane</location>
    </subcellularLocation>
</comment>
<proteinExistence type="predicted"/>
<keyword evidence="10" id="KW-1185">Reference proteome</keyword>
<keyword evidence="2" id="KW-0547">Nucleotide-binding</keyword>
<feature type="domain" description="Dynamin N-terminal" evidence="8">
    <location>
        <begin position="73"/>
        <end position="259"/>
    </location>
</feature>
<feature type="region of interest" description="Disordered" evidence="7">
    <location>
        <begin position="727"/>
        <end position="752"/>
    </location>
</feature>
<evidence type="ECO:0000256" key="4">
    <source>
        <dbReference type="ARBA" id="ARBA00023134"/>
    </source>
</evidence>
<evidence type="ECO:0000313" key="10">
    <source>
        <dbReference type="Proteomes" id="UP001500466"/>
    </source>
</evidence>
<dbReference type="InterPro" id="IPR027094">
    <property type="entry name" value="Mitofusin_fam"/>
</dbReference>
<dbReference type="Gene3D" id="3.40.50.300">
    <property type="entry name" value="P-loop containing nucleotide triphosphate hydrolases"/>
    <property type="match status" value="1"/>
</dbReference>
<dbReference type="InterPro" id="IPR045063">
    <property type="entry name" value="Dynamin_N"/>
</dbReference>
<evidence type="ECO:0000313" key="9">
    <source>
        <dbReference type="EMBL" id="GAA4979497.1"/>
    </source>
</evidence>
<dbReference type="EMBL" id="BAABHS010000021">
    <property type="protein sequence ID" value="GAA4979497.1"/>
    <property type="molecule type" value="Genomic_DNA"/>
</dbReference>
<dbReference type="SUPFAM" id="SSF52540">
    <property type="entry name" value="P-loop containing nucleoside triphosphate hydrolases"/>
    <property type="match status" value="1"/>
</dbReference>
<evidence type="ECO:0000256" key="3">
    <source>
        <dbReference type="ARBA" id="ARBA00022801"/>
    </source>
</evidence>
<comment type="caution">
    <text evidence="9">The sequence shown here is derived from an EMBL/GenBank/DDBJ whole genome shotgun (WGS) entry which is preliminary data.</text>
</comment>
<feature type="region of interest" description="Disordered" evidence="7">
    <location>
        <begin position="530"/>
        <end position="630"/>
    </location>
</feature>
<organism evidence="9 10">
    <name type="scientific">Yinghuangia aomiensis</name>
    <dbReference type="NCBI Taxonomy" id="676205"/>
    <lineage>
        <taxon>Bacteria</taxon>
        <taxon>Bacillati</taxon>
        <taxon>Actinomycetota</taxon>
        <taxon>Actinomycetes</taxon>
        <taxon>Kitasatosporales</taxon>
        <taxon>Streptomycetaceae</taxon>
        <taxon>Yinghuangia</taxon>
    </lineage>
</organism>
<dbReference type="PANTHER" id="PTHR10465">
    <property type="entry name" value="TRANSMEMBRANE GTPASE FZO1"/>
    <property type="match status" value="1"/>
</dbReference>
<evidence type="ECO:0000256" key="5">
    <source>
        <dbReference type="ARBA" id="ARBA00023136"/>
    </source>
</evidence>
<gene>
    <name evidence="9" type="ORF">GCM10023205_55150</name>
</gene>
<accession>A0ABP9HV56</accession>
<evidence type="ECO:0000256" key="1">
    <source>
        <dbReference type="ARBA" id="ARBA00004370"/>
    </source>
</evidence>
<dbReference type="Proteomes" id="UP001500466">
    <property type="component" value="Unassembled WGS sequence"/>
</dbReference>
<protein>
    <recommendedName>
        <fullName evidence="8">Dynamin N-terminal domain-containing protein</fullName>
    </recommendedName>
</protein>
<keyword evidence="3" id="KW-0378">Hydrolase</keyword>
<evidence type="ECO:0000256" key="2">
    <source>
        <dbReference type="ARBA" id="ARBA00022741"/>
    </source>
</evidence>
<evidence type="ECO:0000259" key="8">
    <source>
        <dbReference type="Pfam" id="PF00350"/>
    </source>
</evidence>
<feature type="region of interest" description="Disordered" evidence="7">
    <location>
        <begin position="1"/>
        <end position="21"/>
    </location>
</feature>
<feature type="compositionally biased region" description="Pro residues" evidence="7">
    <location>
        <begin position="596"/>
        <end position="613"/>
    </location>
</feature>
<evidence type="ECO:0000256" key="7">
    <source>
        <dbReference type="SAM" id="MobiDB-lite"/>
    </source>
</evidence>
<feature type="coiled-coil region" evidence="6">
    <location>
        <begin position="342"/>
        <end position="369"/>
    </location>
</feature>
<sequence>MHVGITHGPGGNRSEAAREERRDTIEALTEVSDHLDFALRLVRRIVADQARLGQLTTRIHAVEERLHDDRYYLAVIGEFSAGKSTFINALLGQDLLPTSALRTTAAATRITHGPEFALEVRFRLDGIRYQYPTGRAAGPHSPLGRMLLHLAPDATVPDDTAGILSLLTADERFAPHLSYLEVRHPAAPLRDGLVIIDTPGTNAEVGHTDITSEVMRTEADLAAVLTPSASPASTSLTAFLTDALDPGLLRRCIFLVTKMDHVEDDEHDDLLGHVRKRFARLLGLDDVVVQGVAADAVLRRATGRELLGPEQEYWADMFPATLETLRDQMQRQRIIAVSDHLLRLMEDVLTELGGELEDAQRRLAAEEAELDANRIPNLAAFGERHAARGALLVDAGAENARRAVGAMAAQWQQYTRRSIDTAIDTAVTPDDMRRVIRADVPDLIRRDLPRIGDVVQKAVTSALADSAREAEGAVEAAFEAEYAKLDQTAVVQIRTNVTIVSGTVLASNALRAYESNVSGVTQQIRAVRGQATRSGPIGSGVDQWFASMPPPTGPRRGSVPPNMPPPRLPGSAPYPAYPSGHSPQYGGPNSGGIHSYPPPPPPGAPSIPPPPMPGQSAPNYGPPPQPRSGLGAFAARIADSMSSTDMNALRNHARAEMHQTLQTVADGLARQIDEAILSATEHYAATVREHVEQYRATYAHTVDELVTEYERREGILTARRNLLHDATRQTEQRRATITRQRERLTTRGGSRT</sequence>
<feature type="compositionally biased region" description="Basic and acidic residues" evidence="7">
    <location>
        <begin position="727"/>
        <end position="745"/>
    </location>
</feature>
<dbReference type="InterPro" id="IPR027417">
    <property type="entry name" value="P-loop_NTPase"/>
</dbReference>
<name>A0ABP9HV56_9ACTN</name>
<keyword evidence="6" id="KW-0175">Coiled coil</keyword>
<dbReference type="Pfam" id="PF00350">
    <property type="entry name" value="Dynamin_N"/>
    <property type="match status" value="1"/>
</dbReference>
<dbReference type="PANTHER" id="PTHR10465:SF0">
    <property type="entry name" value="SARCALUMENIN"/>
    <property type="match status" value="1"/>
</dbReference>
<reference evidence="10" key="1">
    <citation type="journal article" date="2019" name="Int. J. Syst. Evol. Microbiol.">
        <title>The Global Catalogue of Microorganisms (GCM) 10K type strain sequencing project: providing services to taxonomists for standard genome sequencing and annotation.</title>
        <authorList>
            <consortium name="The Broad Institute Genomics Platform"/>
            <consortium name="The Broad Institute Genome Sequencing Center for Infectious Disease"/>
            <person name="Wu L."/>
            <person name="Ma J."/>
        </authorList>
    </citation>
    <scope>NUCLEOTIDE SEQUENCE [LARGE SCALE GENOMIC DNA]</scope>
    <source>
        <strain evidence="10">JCM 17986</strain>
    </source>
</reference>
<keyword evidence="5" id="KW-0472">Membrane</keyword>
<keyword evidence="4" id="KW-0342">GTP-binding</keyword>
<evidence type="ECO:0000256" key="6">
    <source>
        <dbReference type="SAM" id="Coils"/>
    </source>
</evidence>